<keyword evidence="3" id="KW-1185">Reference proteome</keyword>
<evidence type="ECO:0000256" key="1">
    <source>
        <dbReference type="SAM" id="MobiDB-lite"/>
    </source>
</evidence>
<dbReference type="Proteomes" id="UP000182658">
    <property type="component" value="Unassembled WGS sequence"/>
</dbReference>
<dbReference type="InParanoid" id="A0A1J7JRE3"/>
<dbReference type="AlphaFoldDB" id="A0A1J7JRE3"/>
<reference evidence="2 3" key="1">
    <citation type="submission" date="2016-10" db="EMBL/GenBank/DDBJ databases">
        <title>Draft genome sequence of Coniochaeta ligniaria NRRL30616, a lignocellulolytic fungus for bioabatement of inhibitors in plant biomass hydrolysates.</title>
        <authorList>
            <consortium name="DOE Joint Genome Institute"/>
            <person name="Jimenez D.J."/>
            <person name="Hector R.E."/>
            <person name="Riley R."/>
            <person name="Sun H."/>
            <person name="Grigoriev I.V."/>
            <person name="Van Elsas J.D."/>
            <person name="Nichols N.N."/>
        </authorList>
    </citation>
    <scope>NUCLEOTIDE SEQUENCE [LARGE SCALE GENOMIC DNA]</scope>
    <source>
        <strain evidence="2 3">NRRL 30616</strain>
    </source>
</reference>
<accession>A0A1J7JRE3</accession>
<feature type="compositionally biased region" description="Basic residues" evidence="1">
    <location>
        <begin position="119"/>
        <end position="133"/>
    </location>
</feature>
<proteinExistence type="predicted"/>
<feature type="compositionally biased region" description="Basic and acidic residues" evidence="1">
    <location>
        <begin position="58"/>
        <end position="67"/>
    </location>
</feature>
<feature type="region of interest" description="Disordered" evidence="1">
    <location>
        <begin position="1"/>
        <end position="137"/>
    </location>
</feature>
<dbReference type="EMBL" id="KV875095">
    <property type="protein sequence ID" value="OIW31932.1"/>
    <property type="molecule type" value="Genomic_DNA"/>
</dbReference>
<dbReference type="OrthoDB" id="10634456at2759"/>
<evidence type="ECO:0000313" key="2">
    <source>
        <dbReference type="EMBL" id="OIW31932.1"/>
    </source>
</evidence>
<protein>
    <submittedName>
        <fullName evidence="2">Uncharacterized protein</fullName>
    </submittedName>
</protein>
<gene>
    <name evidence="2" type="ORF">CONLIGDRAFT_678377</name>
</gene>
<organism evidence="2 3">
    <name type="scientific">Coniochaeta ligniaria NRRL 30616</name>
    <dbReference type="NCBI Taxonomy" id="1408157"/>
    <lineage>
        <taxon>Eukaryota</taxon>
        <taxon>Fungi</taxon>
        <taxon>Dikarya</taxon>
        <taxon>Ascomycota</taxon>
        <taxon>Pezizomycotina</taxon>
        <taxon>Sordariomycetes</taxon>
        <taxon>Sordariomycetidae</taxon>
        <taxon>Coniochaetales</taxon>
        <taxon>Coniochaetaceae</taxon>
        <taxon>Coniochaeta</taxon>
    </lineage>
</organism>
<feature type="compositionally biased region" description="Basic and acidic residues" evidence="1">
    <location>
        <begin position="35"/>
        <end position="45"/>
    </location>
</feature>
<name>A0A1J7JRE3_9PEZI</name>
<sequence>MDDSKDQRTAGVASEGTQDPGPKEEPKPSTIIMENLKEEEADGFKDQVTAAIASEGTQHPRQEEEPKPITIITEKEEEADDSKDQGTAGVASENTQRLEPEEDPNPSTVIKEQKDKKTTKQKTPKQKKKKNKGQKLTAMTPPNIHVERAKQLNWFLPRMTSPMLLAPVPIPDGLASSQSQSLIIDANIGIWTSMEGFHFEKLPFLDHDEMVHLACCIELLPVPAMGIDNLFFWILCFFRHMNNRTLGSFSNDNPGKREWYASVRQEVYNSFLTRGRGRSAGHRVEPYRQSALGLAALKIPVIVKVIEACAQARRNFNQLHPAPVRPFQLEIIDEKGASIITGEGSPFPSVSQLLGIDVSQEESKQGGGFDGENETEVGVEKAENLVGNELEDEVEMMDMDKFDDDDNVLGKEETESEESEKLVIKQEDEDEVMDGMEDYDKVMTKNEYVSGGLEDCKEDSEVIVKAEDEAHTVVPTIPLKHQAGTASGRYLKKLRMHVDTYLDFYERMENEAKALEWTRVFGSKVDGSSEAPLRLKEEE</sequence>
<evidence type="ECO:0000313" key="3">
    <source>
        <dbReference type="Proteomes" id="UP000182658"/>
    </source>
</evidence>